<evidence type="ECO:0000313" key="3">
    <source>
        <dbReference type="Proteomes" id="UP000641386"/>
    </source>
</evidence>
<reference evidence="2" key="1">
    <citation type="journal article" date="2014" name="Int. J. Syst. Evol. Microbiol.">
        <title>Complete genome sequence of Corynebacterium casei LMG S-19264T (=DSM 44701T), isolated from a smear-ripened cheese.</title>
        <authorList>
            <consortium name="US DOE Joint Genome Institute (JGI-PGF)"/>
            <person name="Walter F."/>
            <person name="Albersmeier A."/>
            <person name="Kalinowski J."/>
            <person name="Ruckert C."/>
        </authorList>
    </citation>
    <scope>NUCLEOTIDE SEQUENCE</scope>
    <source>
        <strain evidence="2">JCM 3302</strain>
    </source>
</reference>
<dbReference type="AlphaFoldDB" id="A0A919DYH8"/>
<gene>
    <name evidence="2" type="ORF">GCM10014715_63100</name>
</gene>
<feature type="region of interest" description="Disordered" evidence="1">
    <location>
        <begin position="1"/>
        <end position="29"/>
    </location>
</feature>
<proteinExistence type="predicted"/>
<protein>
    <submittedName>
        <fullName evidence="2">Uncharacterized protein</fullName>
    </submittedName>
</protein>
<reference evidence="2" key="2">
    <citation type="submission" date="2020-09" db="EMBL/GenBank/DDBJ databases">
        <authorList>
            <person name="Sun Q."/>
            <person name="Ohkuma M."/>
        </authorList>
    </citation>
    <scope>NUCLEOTIDE SEQUENCE</scope>
    <source>
        <strain evidence="2">JCM 3302</strain>
    </source>
</reference>
<evidence type="ECO:0000256" key="1">
    <source>
        <dbReference type="SAM" id="MobiDB-lite"/>
    </source>
</evidence>
<feature type="compositionally biased region" description="Basic residues" evidence="1">
    <location>
        <begin position="1"/>
        <end position="14"/>
    </location>
</feature>
<sequence length="68" mass="7755">MRDYRRRRQRRIRSWTHMSTGKDAEASAATGWAETGVRTAADGVRVTDTVTERFVSCCGTRLSGRHRL</sequence>
<organism evidence="2 3">
    <name type="scientific">Streptomyces spiralis</name>
    <dbReference type="NCBI Taxonomy" id="66376"/>
    <lineage>
        <taxon>Bacteria</taxon>
        <taxon>Bacillati</taxon>
        <taxon>Actinomycetota</taxon>
        <taxon>Actinomycetes</taxon>
        <taxon>Kitasatosporales</taxon>
        <taxon>Streptomycetaceae</taxon>
        <taxon>Streptomyces</taxon>
    </lineage>
</organism>
<comment type="caution">
    <text evidence="2">The sequence shown here is derived from an EMBL/GenBank/DDBJ whole genome shotgun (WGS) entry which is preliminary data.</text>
</comment>
<dbReference type="EMBL" id="BNBC01000037">
    <property type="protein sequence ID" value="GHE98316.1"/>
    <property type="molecule type" value="Genomic_DNA"/>
</dbReference>
<name>A0A919DYH8_9ACTN</name>
<accession>A0A919DYH8</accession>
<dbReference type="Proteomes" id="UP000641386">
    <property type="component" value="Unassembled WGS sequence"/>
</dbReference>
<evidence type="ECO:0000313" key="2">
    <source>
        <dbReference type="EMBL" id="GHE98316.1"/>
    </source>
</evidence>
<keyword evidence="3" id="KW-1185">Reference proteome</keyword>